<dbReference type="AlphaFoldDB" id="A0A8J3K2I9"/>
<evidence type="ECO:0008006" key="5">
    <source>
        <dbReference type="Google" id="ProtNLM"/>
    </source>
</evidence>
<dbReference type="Proteomes" id="UP000619293">
    <property type="component" value="Unassembled WGS sequence"/>
</dbReference>
<accession>A0A8J3K2I9</accession>
<sequence length="215" mass="22035">MPLHPRRAALLMIPILALAGAAAACKSGGDSPSAAPSAVTVLTPSPEAASPSPAKPATPVPTCAEVKDAMVRGLIDPYYAFGKDGAPLTEGMFSGEDGLVLAVQKPCATGDLGGELGNVTVGTIMSSVVDTTGRYWGVMLCTKAPDRAQCVVHFVLGDRDPIESVSIADQKLTLVYLTRPADAGSAVVSVKRTAVYAADGSILKEQSHTDAPYTP</sequence>
<organism evidence="3 4">
    <name type="scientific">Catellatospora chokoriensis</name>
    <dbReference type="NCBI Taxonomy" id="310353"/>
    <lineage>
        <taxon>Bacteria</taxon>
        <taxon>Bacillati</taxon>
        <taxon>Actinomycetota</taxon>
        <taxon>Actinomycetes</taxon>
        <taxon>Micromonosporales</taxon>
        <taxon>Micromonosporaceae</taxon>
        <taxon>Catellatospora</taxon>
    </lineage>
</organism>
<feature type="compositionally biased region" description="Low complexity" evidence="1">
    <location>
        <begin position="34"/>
        <end position="52"/>
    </location>
</feature>
<reference evidence="3 4" key="1">
    <citation type="submission" date="2021-01" db="EMBL/GenBank/DDBJ databases">
        <title>Whole genome shotgun sequence of Catellatospora chokoriensis NBRC 107358.</title>
        <authorList>
            <person name="Komaki H."/>
            <person name="Tamura T."/>
        </authorList>
    </citation>
    <scope>NUCLEOTIDE SEQUENCE [LARGE SCALE GENOMIC DNA]</scope>
    <source>
        <strain evidence="3 4">NBRC 107358</strain>
    </source>
</reference>
<feature type="region of interest" description="Disordered" evidence="1">
    <location>
        <begin position="34"/>
        <end position="60"/>
    </location>
</feature>
<keyword evidence="4" id="KW-1185">Reference proteome</keyword>
<keyword evidence="2" id="KW-0732">Signal</keyword>
<evidence type="ECO:0000313" key="4">
    <source>
        <dbReference type="Proteomes" id="UP000619293"/>
    </source>
</evidence>
<gene>
    <name evidence="3" type="ORF">Cch02nite_17380</name>
</gene>
<feature type="chain" id="PRO_5039182091" description="LppP/LprE lipoprotein" evidence="2">
    <location>
        <begin position="24"/>
        <end position="215"/>
    </location>
</feature>
<feature type="signal peptide" evidence="2">
    <location>
        <begin position="1"/>
        <end position="23"/>
    </location>
</feature>
<evidence type="ECO:0000256" key="1">
    <source>
        <dbReference type="SAM" id="MobiDB-lite"/>
    </source>
</evidence>
<comment type="caution">
    <text evidence="3">The sequence shown here is derived from an EMBL/GenBank/DDBJ whole genome shotgun (WGS) entry which is preliminary data.</text>
</comment>
<name>A0A8J3K2I9_9ACTN</name>
<dbReference type="EMBL" id="BONG01000007">
    <property type="protein sequence ID" value="GIF88294.1"/>
    <property type="molecule type" value="Genomic_DNA"/>
</dbReference>
<dbReference type="PROSITE" id="PS51257">
    <property type="entry name" value="PROKAR_LIPOPROTEIN"/>
    <property type="match status" value="1"/>
</dbReference>
<evidence type="ECO:0000313" key="3">
    <source>
        <dbReference type="EMBL" id="GIF88294.1"/>
    </source>
</evidence>
<proteinExistence type="predicted"/>
<protein>
    <recommendedName>
        <fullName evidence="5">LppP/LprE lipoprotein</fullName>
    </recommendedName>
</protein>
<evidence type="ECO:0000256" key="2">
    <source>
        <dbReference type="SAM" id="SignalP"/>
    </source>
</evidence>
<dbReference type="RefSeq" id="WP_191843796.1">
    <property type="nucleotide sequence ID" value="NZ_BAAALB010000039.1"/>
</dbReference>